<evidence type="ECO:0000313" key="3">
    <source>
        <dbReference type="Proteomes" id="UP000003465"/>
    </source>
</evidence>
<dbReference type="Proteomes" id="UP000003465">
    <property type="component" value="Unassembled WGS sequence"/>
</dbReference>
<dbReference type="Gene3D" id="2.40.50.630">
    <property type="match status" value="1"/>
</dbReference>
<evidence type="ECO:0000313" key="2">
    <source>
        <dbReference type="EMBL" id="EGH26793.1"/>
    </source>
</evidence>
<protein>
    <submittedName>
        <fullName evidence="2">Succinylglutamate desuccinylase</fullName>
    </submittedName>
</protein>
<gene>
    <name evidence="2" type="ORF">PSYMO_37112</name>
</gene>
<evidence type="ECO:0000259" key="1">
    <source>
        <dbReference type="Pfam" id="PF04952"/>
    </source>
</evidence>
<feature type="non-terminal residue" evidence="2">
    <location>
        <position position="38"/>
    </location>
</feature>
<organism evidence="2 3">
    <name type="scientific">Pseudomonas amygdali pv. mori str. 301020</name>
    <dbReference type="NCBI Taxonomy" id="629261"/>
    <lineage>
        <taxon>Bacteria</taxon>
        <taxon>Pseudomonadati</taxon>
        <taxon>Pseudomonadota</taxon>
        <taxon>Gammaproteobacteria</taxon>
        <taxon>Pseudomonadales</taxon>
        <taxon>Pseudomonadaceae</taxon>
        <taxon>Pseudomonas</taxon>
        <taxon>Pseudomonas amygdali</taxon>
    </lineage>
</organism>
<name>A0A656GLV2_PSEA0</name>
<dbReference type="EMBL" id="AEAG01002857">
    <property type="protein sequence ID" value="EGH26793.1"/>
    <property type="molecule type" value="Genomic_DNA"/>
</dbReference>
<feature type="non-terminal residue" evidence="2">
    <location>
        <position position="1"/>
    </location>
</feature>
<accession>A0A656GLV2</accession>
<sequence length="38" mass="4507">KRTDAFTFNLADAVENFSPLEKGYVLAEQRLRSDRRYE</sequence>
<feature type="domain" description="AstE/AspA barrel-sandwich hybrid" evidence="1">
    <location>
        <begin position="1"/>
        <end position="38"/>
    </location>
</feature>
<dbReference type="AlphaFoldDB" id="A0A656GLV2"/>
<comment type="caution">
    <text evidence="2">The sequence shown here is derived from an EMBL/GenBank/DDBJ whole genome shotgun (WGS) entry which is preliminary data.</text>
</comment>
<dbReference type="InterPro" id="IPR007036">
    <property type="entry name" value="Aste_AspA_hybrid_dom"/>
</dbReference>
<reference evidence="2 3" key="1">
    <citation type="journal article" date="2011" name="PLoS Pathog.">
        <title>Dynamic evolution of pathogenicity revealed by sequencing and comparative genomics of 19 Pseudomonas syringae isolates.</title>
        <authorList>
            <person name="Baltrus D.A."/>
            <person name="Nishimura M.T."/>
            <person name="Romanchuk A."/>
            <person name="Chang J.H."/>
            <person name="Mukhtar M.S."/>
            <person name="Cherkis K."/>
            <person name="Roach J."/>
            <person name="Grant S.R."/>
            <person name="Jones C.D."/>
            <person name="Dangl J.L."/>
        </authorList>
    </citation>
    <scope>NUCLEOTIDE SEQUENCE [LARGE SCALE GENOMIC DNA]</scope>
    <source>
        <strain evidence="2 3">301020</strain>
    </source>
</reference>
<dbReference type="Pfam" id="PF04952">
    <property type="entry name" value="AstE_AspA_hybrid"/>
    <property type="match status" value="1"/>
</dbReference>
<proteinExistence type="predicted"/>